<keyword evidence="7" id="KW-1185">Reference proteome</keyword>
<protein>
    <recommendedName>
        <fullName evidence="2">glutathione transferase</fullName>
        <ecNumber evidence="2">2.5.1.18</ecNumber>
    </recommendedName>
</protein>
<evidence type="ECO:0000256" key="2">
    <source>
        <dbReference type="ARBA" id="ARBA00012452"/>
    </source>
</evidence>
<dbReference type="OrthoDB" id="2098326at2759"/>
<dbReference type="PROSITE" id="PS50404">
    <property type="entry name" value="GST_NTER"/>
    <property type="match status" value="1"/>
</dbReference>
<dbReference type="HOGENOM" id="CLU_011226_15_4_1"/>
<dbReference type="SUPFAM" id="SSF52833">
    <property type="entry name" value="Thioredoxin-like"/>
    <property type="match status" value="1"/>
</dbReference>
<proteinExistence type="inferred from homology"/>
<dbReference type="Gene3D" id="3.40.30.10">
    <property type="entry name" value="Glutaredoxin"/>
    <property type="match status" value="1"/>
</dbReference>
<evidence type="ECO:0000259" key="5">
    <source>
        <dbReference type="PROSITE" id="PS50404"/>
    </source>
</evidence>
<evidence type="ECO:0000256" key="3">
    <source>
        <dbReference type="ARBA" id="ARBA00022679"/>
    </source>
</evidence>
<dbReference type="InterPro" id="IPR036249">
    <property type="entry name" value="Thioredoxin-like_sf"/>
</dbReference>
<gene>
    <name evidence="6" type="ORF">HYDPIDRAFT_91820</name>
</gene>
<accession>A0A0C9W8F7</accession>
<dbReference type="SFLD" id="SFLDS00019">
    <property type="entry name" value="Glutathione_Transferase_(cytos"/>
    <property type="match status" value="1"/>
</dbReference>
<dbReference type="InterPro" id="IPR004045">
    <property type="entry name" value="Glutathione_S-Trfase_N"/>
</dbReference>
<dbReference type="PANTHER" id="PTHR44051:SF9">
    <property type="entry name" value="GLUTATHIONE S-TRANSFERASE 1"/>
    <property type="match status" value="1"/>
</dbReference>
<organism evidence="6 7">
    <name type="scientific">Hydnomerulius pinastri MD-312</name>
    <dbReference type="NCBI Taxonomy" id="994086"/>
    <lineage>
        <taxon>Eukaryota</taxon>
        <taxon>Fungi</taxon>
        <taxon>Dikarya</taxon>
        <taxon>Basidiomycota</taxon>
        <taxon>Agaricomycotina</taxon>
        <taxon>Agaricomycetes</taxon>
        <taxon>Agaricomycetidae</taxon>
        <taxon>Boletales</taxon>
        <taxon>Boletales incertae sedis</taxon>
        <taxon>Leucogyrophana</taxon>
    </lineage>
</organism>
<comment type="catalytic activity">
    <reaction evidence="4">
        <text>RX + glutathione = an S-substituted glutathione + a halide anion + H(+)</text>
        <dbReference type="Rhea" id="RHEA:16437"/>
        <dbReference type="ChEBI" id="CHEBI:15378"/>
        <dbReference type="ChEBI" id="CHEBI:16042"/>
        <dbReference type="ChEBI" id="CHEBI:17792"/>
        <dbReference type="ChEBI" id="CHEBI:57925"/>
        <dbReference type="ChEBI" id="CHEBI:90779"/>
        <dbReference type="EC" id="2.5.1.18"/>
    </reaction>
</comment>
<dbReference type="PANTHER" id="PTHR44051">
    <property type="entry name" value="GLUTATHIONE S-TRANSFERASE-RELATED"/>
    <property type="match status" value="1"/>
</dbReference>
<evidence type="ECO:0000313" key="7">
    <source>
        <dbReference type="Proteomes" id="UP000053820"/>
    </source>
</evidence>
<dbReference type="GO" id="GO:0004364">
    <property type="term" value="F:glutathione transferase activity"/>
    <property type="evidence" value="ECO:0007669"/>
    <property type="project" value="UniProtKB-EC"/>
</dbReference>
<dbReference type="EMBL" id="KN839849">
    <property type="protein sequence ID" value="KIJ63743.1"/>
    <property type="molecule type" value="Genomic_DNA"/>
</dbReference>
<dbReference type="InterPro" id="IPR040079">
    <property type="entry name" value="Glutathione_S-Trfase"/>
</dbReference>
<evidence type="ECO:0000256" key="4">
    <source>
        <dbReference type="ARBA" id="ARBA00047960"/>
    </source>
</evidence>
<dbReference type="GO" id="GO:0005737">
    <property type="term" value="C:cytoplasm"/>
    <property type="evidence" value="ECO:0007669"/>
    <property type="project" value="UniProtKB-ARBA"/>
</dbReference>
<dbReference type="EC" id="2.5.1.18" evidence="2"/>
<dbReference type="Pfam" id="PF02798">
    <property type="entry name" value="GST_N"/>
    <property type="match status" value="1"/>
</dbReference>
<dbReference type="CDD" id="cd03046">
    <property type="entry name" value="GST_N_GTT1_like"/>
    <property type="match status" value="1"/>
</dbReference>
<feature type="domain" description="GST N-terminal" evidence="5">
    <location>
        <begin position="6"/>
        <end position="87"/>
    </location>
</feature>
<sequence length="189" mass="21569">MSHKQQPQITFHHLNDSRSQRILWLLEELEVPYELKKYDRGPKFRSPPELERLTPLGKAPVLTDGDITLSESGAIVVYLIKRYGSGRFDPTEAGEVDDIYFTHYAEGSLMPILTQSIIYAAISSMAPWFLRPLLKWIFRQVLKEMVDPELAKHKSLVSQPSVTVIPQSKGDFLNRISRSKASCGRQGVW</sequence>
<dbReference type="Proteomes" id="UP000053820">
    <property type="component" value="Unassembled WGS sequence"/>
</dbReference>
<dbReference type="GO" id="GO:0004602">
    <property type="term" value="F:glutathione peroxidase activity"/>
    <property type="evidence" value="ECO:0007669"/>
    <property type="project" value="UniProtKB-ARBA"/>
</dbReference>
<comment type="similarity">
    <text evidence="1">Belongs to the GST superfamily.</text>
</comment>
<evidence type="ECO:0000313" key="6">
    <source>
        <dbReference type="EMBL" id="KIJ63743.1"/>
    </source>
</evidence>
<reference evidence="6 7" key="1">
    <citation type="submission" date="2014-04" db="EMBL/GenBank/DDBJ databases">
        <title>Evolutionary Origins and Diversification of the Mycorrhizal Mutualists.</title>
        <authorList>
            <consortium name="DOE Joint Genome Institute"/>
            <consortium name="Mycorrhizal Genomics Consortium"/>
            <person name="Kohler A."/>
            <person name="Kuo A."/>
            <person name="Nagy L.G."/>
            <person name="Floudas D."/>
            <person name="Copeland A."/>
            <person name="Barry K.W."/>
            <person name="Cichocki N."/>
            <person name="Veneault-Fourrey C."/>
            <person name="LaButti K."/>
            <person name="Lindquist E.A."/>
            <person name="Lipzen A."/>
            <person name="Lundell T."/>
            <person name="Morin E."/>
            <person name="Murat C."/>
            <person name="Riley R."/>
            <person name="Ohm R."/>
            <person name="Sun H."/>
            <person name="Tunlid A."/>
            <person name="Henrissat B."/>
            <person name="Grigoriev I.V."/>
            <person name="Hibbett D.S."/>
            <person name="Martin F."/>
        </authorList>
    </citation>
    <scope>NUCLEOTIDE SEQUENCE [LARGE SCALE GENOMIC DNA]</scope>
    <source>
        <strain evidence="6 7">MD-312</strain>
    </source>
</reference>
<evidence type="ECO:0000256" key="1">
    <source>
        <dbReference type="ARBA" id="ARBA00007409"/>
    </source>
</evidence>
<dbReference type="FunFam" id="3.40.30.10:FF:000156">
    <property type="entry name" value="Glutathione S-transferase 1"/>
    <property type="match status" value="1"/>
</dbReference>
<name>A0A0C9W8F7_9AGAM</name>
<keyword evidence="3" id="KW-0808">Transferase</keyword>
<dbReference type="SFLD" id="SFLDG00358">
    <property type="entry name" value="Main_(cytGST)"/>
    <property type="match status" value="1"/>
</dbReference>
<dbReference type="AlphaFoldDB" id="A0A0C9W8F7"/>